<dbReference type="GO" id="GO:0006511">
    <property type="term" value="P:ubiquitin-dependent protein catabolic process"/>
    <property type="evidence" value="ECO:0007669"/>
    <property type="project" value="TreeGrafter"/>
</dbReference>
<keyword evidence="3" id="KW-0963">Cytoplasm</keyword>
<feature type="compositionally biased region" description="Low complexity" evidence="8">
    <location>
        <begin position="436"/>
        <end position="447"/>
    </location>
</feature>
<dbReference type="InterPro" id="IPR002893">
    <property type="entry name" value="Znf_MYND"/>
</dbReference>
<evidence type="ECO:0000256" key="4">
    <source>
        <dbReference type="ARBA" id="ARBA00022723"/>
    </source>
</evidence>
<feature type="domain" description="MYND-type" evidence="9">
    <location>
        <begin position="763"/>
        <end position="805"/>
    </location>
</feature>
<feature type="compositionally biased region" description="Low complexity" evidence="8">
    <location>
        <begin position="1392"/>
        <end position="1406"/>
    </location>
</feature>
<dbReference type="GO" id="GO:0008270">
    <property type="term" value="F:zinc ion binding"/>
    <property type="evidence" value="ECO:0007669"/>
    <property type="project" value="UniProtKB-KW"/>
</dbReference>
<feature type="compositionally biased region" description="Basic and acidic residues" evidence="8">
    <location>
        <begin position="151"/>
        <end position="169"/>
    </location>
</feature>
<feature type="compositionally biased region" description="Basic and acidic residues" evidence="8">
    <location>
        <begin position="814"/>
        <end position="833"/>
    </location>
</feature>
<feature type="region of interest" description="Disordered" evidence="8">
    <location>
        <begin position="1388"/>
        <end position="1446"/>
    </location>
</feature>
<dbReference type="GeneID" id="40728141"/>
<accession>A0A4U7KP35</accession>
<evidence type="ECO:0000313" key="11">
    <source>
        <dbReference type="Proteomes" id="UP000306050"/>
    </source>
</evidence>
<comment type="similarity">
    <text evidence="2">Belongs to the MUB1/samB family.</text>
</comment>
<feature type="region of interest" description="Disordered" evidence="8">
    <location>
        <begin position="226"/>
        <end position="260"/>
    </location>
</feature>
<keyword evidence="4" id="KW-0479">Metal-binding</keyword>
<evidence type="ECO:0000313" key="10">
    <source>
        <dbReference type="EMBL" id="TKY85706.1"/>
    </source>
</evidence>
<dbReference type="GO" id="GO:0007163">
    <property type="term" value="P:establishment or maintenance of cell polarity"/>
    <property type="evidence" value="ECO:0007669"/>
    <property type="project" value="TreeGrafter"/>
</dbReference>
<protein>
    <recommendedName>
        <fullName evidence="9">MYND-type domain-containing protein</fullName>
    </recommendedName>
</protein>
<dbReference type="EMBL" id="SRRM01000019">
    <property type="protein sequence ID" value="TKY85706.1"/>
    <property type="molecule type" value="Genomic_DNA"/>
</dbReference>
<feature type="compositionally biased region" description="Polar residues" evidence="8">
    <location>
        <begin position="508"/>
        <end position="524"/>
    </location>
</feature>
<name>A0A4U7KP35_9BASI</name>
<feature type="region of interest" description="Disordered" evidence="8">
    <location>
        <begin position="1161"/>
        <end position="1191"/>
    </location>
</feature>
<sequence>MRESNFCNPAQNKASVCISSAVYDRRAIDCTATLPLINSLNHLAYLTSTSPRIREMVTLDGGLERLIRILRTVPKTPSPQARAFSIKEMQAVWKWSLAFQCVVNIGVRGSESVRTRVVEAGMVPVTIRVLESYLRSMDRLKDDRRREALLQHQRHEARREERSHRERAEPASTSHAHLAPVNDDDRARRHHPSNDAMPQAPTRMDATYTTAAAAEVRSDSHRLAETLQTARTGSVPPTTRDRLVTETRPTTPLEDPVSARRSSVFADMEAQSSVDDFLPPQASPMPVVDADEAHATLPLIDAIDPLSLSSSGSASAVAPDGTPRALSSAQAQNTNLMAVSSSDDLRSHAAEASGSGSDGAEDAEMFADDADDSEVDVVQSSATRSIDSDHMPPNAEGEIGVDDDLEERRTPRPARRALAPLSGHDVPERSAQSFVTPNRPTNATAPPLFERQDTVRPSRDFSTTSGSRDATSTNLASTALAEQVGSQDANSHHSSLFDRQLHVEHSSRQPTEQTRAQPDGSQSRPPLPFQQQPQHHHHHHHQQQQQPQHLHHHHHHHHHNHHSQHPEQAVRAHHVHHQQGIQVTRQDVQQQHQHREAASRDEARPAAHRTTQPTAADAAAAHPAIVQLNNLADTNARAGIDVVYREEEVLLSLQLLAYLSKYAHVRILFHSSDFTGASLMGPLDALNEELEQATTRNKSWDPSEPPRRNVFSIAEKFTLRSSRSSAAYPAPRLTMEIQYWAGVIMRNACRKDESRGGIRQCANMLCGKWEEYPREFAKCRRCRKAKYCSKQCQSKGWQMGHRYWCSAKADEGEAKDKEREKVSEPHRAGRQEDEGGAAPHIVPMAVHEAGHPGFAGALPNDTADVLRDPGAQRLARTEDIHLDGLDDNDANRRRWPLAGDAGRESHGPSHPRDGRTRSSSRTDLGLSASGHADVRAARTQPLGFEPAQRRAPSNGTGVSAGASTMISSAVDTRGLADAQRDGSSRINRLEPESSTSAGMGVGNRLAASGSEDNDAWMGSTPEPGAPRLGMMPSPYTGTTTGEAGPSTASPWYTTGRDGVADGLASASSAFASNASSPSRSSIVDSPAQAPRAARRGVVPGSLGLPTTMLRQDLRDRRVTSLASLDTVDGSDVSEDETEGRLAQTQGILPAFAAAAAAAGLRAREGEAPPRVPQRTDLAGRPLPPPVIASQNGEEDELALGGRATPGAAGEQDFATGEIDQMLGHWATRRPGAIGGPQHRLAEVRADVPSPERSLSPEAGTYGAVADASEANMGARSDDEELGATSRAARYAGLYGQVPFPAGIVRGQTPQPHHRLHQQRSASGFSQFGTHGTRFGYGESMGEPSTLQAYRPSMVSSPLAQTPLRRTSGQNIDDASMNVVRNLEHAAQSLRQVSQGPASSSNSSVVYDSEDVAMMNDTGSEQGSRLASFEDEVLQDADDRDDISMEL</sequence>
<feature type="compositionally biased region" description="Basic residues" evidence="8">
    <location>
        <begin position="549"/>
        <end position="563"/>
    </location>
</feature>
<comment type="subcellular location">
    <subcellularLocation>
        <location evidence="1">Cytoplasm</location>
    </subcellularLocation>
</comment>
<feature type="region of interest" description="Disordered" evidence="8">
    <location>
        <begin position="151"/>
        <end position="203"/>
    </location>
</feature>
<feature type="compositionally biased region" description="Polar residues" evidence="8">
    <location>
        <begin position="325"/>
        <end position="342"/>
    </location>
</feature>
<evidence type="ECO:0000256" key="3">
    <source>
        <dbReference type="ARBA" id="ARBA00022490"/>
    </source>
</evidence>
<evidence type="ECO:0000256" key="1">
    <source>
        <dbReference type="ARBA" id="ARBA00004496"/>
    </source>
</evidence>
<organism evidence="10 11">
    <name type="scientific">Sporisorium graminicola</name>
    <dbReference type="NCBI Taxonomy" id="280036"/>
    <lineage>
        <taxon>Eukaryota</taxon>
        <taxon>Fungi</taxon>
        <taxon>Dikarya</taxon>
        <taxon>Basidiomycota</taxon>
        <taxon>Ustilaginomycotina</taxon>
        <taxon>Ustilaginomycetes</taxon>
        <taxon>Ustilaginales</taxon>
        <taxon>Ustilaginaceae</taxon>
        <taxon>Sporisorium</taxon>
    </lineage>
</organism>
<feature type="compositionally biased region" description="Basic and acidic residues" evidence="8">
    <location>
        <begin position="593"/>
        <end position="605"/>
    </location>
</feature>
<evidence type="ECO:0000256" key="2">
    <source>
        <dbReference type="ARBA" id="ARBA00010655"/>
    </source>
</evidence>
<evidence type="ECO:0000256" key="5">
    <source>
        <dbReference type="ARBA" id="ARBA00022771"/>
    </source>
</evidence>
<feature type="compositionally biased region" description="Polar residues" evidence="8">
    <location>
        <begin position="460"/>
        <end position="469"/>
    </location>
</feature>
<feature type="compositionally biased region" description="Polar residues" evidence="8">
    <location>
        <begin position="226"/>
        <end position="237"/>
    </location>
</feature>
<reference evidence="10 11" key="1">
    <citation type="submission" date="2019-05" db="EMBL/GenBank/DDBJ databases">
        <title>Sporisorium graminicola CBS 10092 draft sequencing and annotation.</title>
        <authorList>
            <person name="Solano-Gonzalez S."/>
            <person name="Caddick M.X."/>
            <person name="Darby A."/>
        </authorList>
    </citation>
    <scope>NUCLEOTIDE SEQUENCE [LARGE SCALE GENOMIC DNA]</scope>
    <source>
        <strain evidence="10 11">CBS 10092</strain>
    </source>
</reference>
<evidence type="ECO:0000256" key="6">
    <source>
        <dbReference type="ARBA" id="ARBA00022833"/>
    </source>
</evidence>
<dbReference type="KEGG" id="sgra:EX895_005246"/>
<keyword evidence="6" id="KW-0862">Zinc</keyword>
<feature type="compositionally biased region" description="Low complexity" evidence="8">
    <location>
        <begin position="1071"/>
        <end position="1085"/>
    </location>
</feature>
<evidence type="ECO:0000256" key="7">
    <source>
        <dbReference type="PROSITE-ProRule" id="PRU00134"/>
    </source>
</evidence>
<dbReference type="GO" id="GO:0005737">
    <property type="term" value="C:cytoplasm"/>
    <property type="evidence" value="ECO:0007669"/>
    <property type="project" value="UniProtKB-SubCell"/>
</dbReference>
<dbReference type="Pfam" id="PF01753">
    <property type="entry name" value="zf-MYND"/>
    <property type="match status" value="1"/>
</dbReference>
<dbReference type="Proteomes" id="UP000306050">
    <property type="component" value="Chromosome SGRAM_6"/>
</dbReference>
<dbReference type="PROSITE" id="PS50865">
    <property type="entry name" value="ZF_MYND_2"/>
    <property type="match status" value="1"/>
</dbReference>
<comment type="caution">
    <text evidence="10">The sequence shown here is derived from an EMBL/GenBank/DDBJ whole genome shotgun (WGS) entry which is preliminary data.</text>
</comment>
<dbReference type="OrthoDB" id="5594178at2759"/>
<keyword evidence="5 7" id="KW-0863">Zinc-finger</keyword>
<dbReference type="PANTHER" id="PTHR47442">
    <property type="entry name" value="MYND-TYPE ZINC FINGER PROTEIN MUB1"/>
    <property type="match status" value="1"/>
</dbReference>
<feature type="compositionally biased region" description="Low complexity" evidence="8">
    <location>
        <begin position="917"/>
        <end position="927"/>
    </location>
</feature>
<feature type="compositionally biased region" description="Acidic residues" evidence="8">
    <location>
        <begin position="1428"/>
        <end position="1446"/>
    </location>
</feature>
<keyword evidence="11" id="KW-1185">Reference proteome</keyword>
<feature type="compositionally biased region" description="Low complexity" evidence="8">
    <location>
        <begin position="578"/>
        <end position="591"/>
    </location>
</feature>
<feature type="compositionally biased region" description="Basic and acidic residues" evidence="8">
    <location>
        <begin position="978"/>
        <end position="991"/>
    </location>
</feature>
<dbReference type="SUPFAM" id="SSF144232">
    <property type="entry name" value="HIT/MYND zinc finger-like"/>
    <property type="match status" value="1"/>
</dbReference>
<feature type="compositionally biased region" description="Basic and acidic residues" evidence="8">
    <location>
        <begin position="877"/>
        <end position="892"/>
    </location>
</feature>
<dbReference type="InterPro" id="IPR051664">
    <property type="entry name" value="MYND-type_zinc_finger"/>
</dbReference>
<feature type="region of interest" description="Disordered" evidence="8">
    <location>
        <begin position="1071"/>
        <end position="1100"/>
    </location>
</feature>
<feature type="compositionally biased region" description="Basic and acidic residues" evidence="8">
    <location>
        <begin position="901"/>
        <end position="916"/>
    </location>
</feature>
<dbReference type="PANTHER" id="PTHR47442:SF1">
    <property type="entry name" value="MYND-TYPE ZINC FINGER PROTEIN MUB1"/>
    <property type="match status" value="1"/>
</dbReference>
<evidence type="ECO:0000256" key="8">
    <source>
        <dbReference type="SAM" id="MobiDB-lite"/>
    </source>
</evidence>
<dbReference type="Gene3D" id="6.10.140.2220">
    <property type="match status" value="1"/>
</dbReference>
<feature type="region of interest" description="Disordered" evidence="8">
    <location>
        <begin position="877"/>
        <end position="1032"/>
    </location>
</feature>
<proteinExistence type="inferred from homology"/>
<gene>
    <name evidence="10" type="ORF">EX895_005246</name>
</gene>
<feature type="region of interest" description="Disordered" evidence="8">
    <location>
        <begin position="501"/>
        <end position="613"/>
    </location>
</feature>
<feature type="compositionally biased region" description="Basic and acidic residues" evidence="8">
    <location>
        <begin position="450"/>
        <end position="459"/>
    </location>
</feature>
<evidence type="ECO:0000259" key="9">
    <source>
        <dbReference type="PROSITE" id="PS50865"/>
    </source>
</evidence>
<feature type="region of interest" description="Disordered" evidence="8">
    <location>
        <begin position="814"/>
        <end position="836"/>
    </location>
</feature>
<feature type="region of interest" description="Disordered" evidence="8">
    <location>
        <begin position="309"/>
        <end position="473"/>
    </location>
</feature>
<feature type="compositionally biased region" description="Acidic residues" evidence="8">
    <location>
        <begin position="359"/>
        <end position="375"/>
    </location>
</feature>
<feature type="compositionally biased region" description="Polar residues" evidence="8">
    <location>
        <begin position="951"/>
        <end position="970"/>
    </location>
</feature>
<dbReference type="RefSeq" id="XP_029737691.1">
    <property type="nucleotide sequence ID" value="XM_029885839.1"/>
</dbReference>
<dbReference type="GO" id="GO:1990304">
    <property type="term" value="C:MUB1-RAD6-UBR2 ubiquitin ligase complex"/>
    <property type="evidence" value="ECO:0007669"/>
    <property type="project" value="TreeGrafter"/>
</dbReference>